<feature type="non-terminal residue" evidence="1">
    <location>
        <position position="1"/>
    </location>
</feature>
<dbReference type="EMBL" id="JASCZI010211458">
    <property type="protein sequence ID" value="MED6191893.1"/>
    <property type="molecule type" value="Genomic_DNA"/>
</dbReference>
<dbReference type="Proteomes" id="UP001341840">
    <property type="component" value="Unassembled WGS sequence"/>
</dbReference>
<name>A0ABU6X4M4_9FABA</name>
<comment type="caution">
    <text evidence="1">The sequence shown here is derived from an EMBL/GenBank/DDBJ whole genome shotgun (WGS) entry which is preliminary data.</text>
</comment>
<reference evidence="1 2" key="1">
    <citation type="journal article" date="2023" name="Plants (Basel)">
        <title>Bridging the Gap: Combining Genomics and Transcriptomics Approaches to Understand Stylosanthes scabra, an Orphan Legume from the Brazilian Caatinga.</title>
        <authorList>
            <person name="Ferreira-Neto J.R.C."/>
            <person name="da Silva M.D."/>
            <person name="Binneck E."/>
            <person name="de Melo N.F."/>
            <person name="da Silva R.H."/>
            <person name="de Melo A.L.T.M."/>
            <person name="Pandolfi V."/>
            <person name="Bustamante F.O."/>
            <person name="Brasileiro-Vidal A.C."/>
            <person name="Benko-Iseppon A.M."/>
        </authorList>
    </citation>
    <scope>NUCLEOTIDE SEQUENCE [LARGE SCALE GENOMIC DNA]</scope>
    <source>
        <tissue evidence="1">Leaves</tissue>
    </source>
</reference>
<evidence type="ECO:0000313" key="2">
    <source>
        <dbReference type="Proteomes" id="UP001341840"/>
    </source>
</evidence>
<keyword evidence="2" id="KW-1185">Reference proteome</keyword>
<evidence type="ECO:0000313" key="1">
    <source>
        <dbReference type="EMBL" id="MED6191893.1"/>
    </source>
</evidence>
<sequence>FQNEEESESHIFKDCFYAKLLWFASPFSLKTDGAKDKEFMKTTSLEEEIEKAIKGFDEFWTIQTADEGRKLNANPPNPMRQT</sequence>
<protein>
    <submittedName>
        <fullName evidence="1">Uncharacterized protein</fullName>
    </submittedName>
</protein>
<gene>
    <name evidence="1" type="ORF">PIB30_004972</name>
</gene>
<organism evidence="1 2">
    <name type="scientific">Stylosanthes scabra</name>
    <dbReference type="NCBI Taxonomy" id="79078"/>
    <lineage>
        <taxon>Eukaryota</taxon>
        <taxon>Viridiplantae</taxon>
        <taxon>Streptophyta</taxon>
        <taxon>Embryophyta</taxon>
        <taxon>Tracheophyta</taxon>
        <taxon>Spermatophyta</taxon>
        <taxon>Magnoliopsida</taxon>
        <taxon>eudicotyledons</taxon>
        <taxon>Gunneridae</taxon>
        <taxon>Pentapetalae</taxon>
        <taxon>rosids</taxon>
        <taxon>fabids</taxon>
        <taxon>Fabales</taxon>
        <taxon>Fabaceae</taxon>
        <taxon>Papilionoideae</taxon>
        <taxon>50 kb inversion clade</taxon>
        <taxon>dalbergioids sensu lato</taxon>
        <taxon>Dalbergieae</taxon>
        <taxon>Pterocarpus clade</taxon>
        <taxon>Stylosanthes</taxon>
    </lineage>
</organism>
<proteinExistence type="predicted"/>
<accession>A0ABU6X4M4</accession>